<proteinExistence type="predicted"/>
<dbReference type="EMBL" id="JBHUCO010000082">
    <property type="protein sequence ID" value="MFD1524377.1"/>
    <property type="molecule type" value="Genomic_DNA"/>
</dbReference>
<reference evidence="2" key="1">
    <citation type="journal article" date="2019" name="Int. J. Syst. Evol. Microbiol.">
        <title>The Global Catalogue of Microorganisms (GCM) 10K type strain sequencing project: providing services to taxonomists for standard genome sequencing and annotation.</title>
        <authorList>
            <consortium name="The Broad Institute Genomics Platform"/>
            <consortium name="The Broad Institute Genome Sequencing Center for Infectious Disease"/>
            <person name="Wu L."/>
            <person name="Ma J."/>
        </authorList>
    </citation>
    <scope>NUCLEOTIDE SEQUENCE [LARGE SCALE GENOMIC DNA]</scope>
    <source>
        <strain evidence="2">CCM 7043</strain>
    </source>
</reference>
<accession>A0ABW4FA01</accession>
<dbReference type="InterPro" id="IPR011856">
    <property type="entry name" value="tRNA_endonuc-like_dom_sf"/>
</dbReference>
<sequence>MSKDLGELPIAPEEGFAHECRIRDLYARRLPEFRPGEMLIKTEHTYAGSRVRADMRTLSSDGVIRIWEFKITASYAGLGQALTYLAVARQREGFERTFRGVLAAFDFQSEVRTAVEVLNLGIELVELPAKFRLAGRVPQINSHASIPTIPHLSDLLPRHIKES</sequence>
<keyword evidence="2" id="KW-1185">Reference proteome</keyword>
<evidence type="ECO:0008006" key="3">
    <source>
        <dbReference type="Google" id="ProtNLM"/>
    </source>
</evidence>
<dbReference type="Gene3D" id="3.40.1350.10">
    <property type="match status" value="1"/>
</dbReference>
<dbReference type="RefSeq" id="WP_344717486.1">
    <property type="nucleotide sequence ID" value="NZ_BAAAUS010000001.1"/>
</dbReference>
<comment type="caution">
    <text evidence="1">The sequence shown here is derived from an EMBL/GenBank/DDBJ whole genome shotgun (WGS) entry which is preliminary data.</text>
</comment>
<gene>
    <name evidence="1" type="ORF">ACFSJD_43305</name>
</gene>
<dbReference type="Proteomes" id="UP001597114">
    <property type="component" value="Unassembled WGS sequence"/>
</dbReference>
<name>A0ABW4FA01_9PSEU</name>
<organism evidence="1 2">
    <name type="scientific">Pseudonocardia yunnanensis</name>
    <dbReference type="NCBI Taxonomy" id="58107"/>
    <lineage>
        <taxon>Bacteria</taxon>
        <taxon>Bacillati</taxon>
        <taxon>Actinomycetota</taxon>
        <taxon>Actinomycetes</taxon>
        <taxon>Pseudonocardiales</taxon>
        <taxon>Pseudonocardiaceae</taxon>
        <taxon>Pseudonocardia</taxon>
    </lineage>
</organism>
<protein>
    <recommendedName>
        <fullName evidence="3">PD-(D/E)XK endonuclease-like domain-containing protein</fullName>
    </recommendedName>
</protein>
<evidence type="ECO:0000313" key="2">
    <source>
        <dbReference type="Proteomes" id="UP001597114"/>
    </source>
</evidence>
<evidence type="ECO:0000313" key="1">
    <source>
        <dbReference type="EMBL" id="MFD1524377.1"/>
    </source>
</evidence>